<dbReference type="AlphaFoldDB" id="C3YMG0"/>
<accession>C3YMG0</accession>
<protein>
    <submittedName>
        <fullName evidence="1">Uncharacterized protein</fullName>
    </submittedName>
</protein>
<proteinExistence type="predicted"/>
<organism>
    <name type="scientific">Branchiostoma floridae</name>
    <name type="common">Florida lancelet</name>
    <name type="synonym">Amphioxus</name>
    <dbReference type="NCBI Taxonomy" id="7739"/>
    <lineage>
        <taxon>Eukaryota</taxon>
        <taxon>Metazoa</taxon>
        <taxon>Chordata</taxon>
        <taxon>Cephalochordata</taxon>
        <taxon>Leptocardii</taxon>
        <taxon>Amphioxiformes</taxon>
        <taxon>Branchiostomatidae</taxon>
        <taxon>Branchiostoma</taxon>
    </lineage>
</organism>
<name>C3YMG0_BRAFL</name>
<sequence length="209" mass="23338">MPAGDSLLHDAVQQLKLVTAARTLPGIVSEIHGTTQGLVEHRKALSEPGLEIYLFVLCSQEPGRAGSRVTFSPTRNDPCKKFRTSGIFRCGSKNESGLYMSVGLFESGYRTRERQRESKNESGLYMSVGLFESGYRTRERQRESTDSEAVRICVAVKTPRNSLEHQRTLSPSPIRSFIIDYSVSTDSEAVRICVAVKTPRNSLEHQRTL</sequence>
<evidence type="ECO:0000313" key="1">
    <source>
        <dbReference type="EMBL" id="EEN58754.1"/>
    </source>
</evidence>
<dbReference type="EMBL" id="GG666529">
    <property type="protein sequence ID" value="EEN58754.1"/>
    <property type="molecule type" value="Genomic_DNA"/>
</dbReference>
<reference evidence="1" key="1">
    <citation type="journal article" date="2008" name="Nature">
        <title>The amphioxus genome and the evolution of the chordate karyotype.</title>
        <authorList>
            <consortium name="US DOE Joint Genome Institute (JGI-PGF)"/>
            <person name="Putnam N.H."/>
            <person name="Butts T."/>
            <person name="Ferrier D.E.K."/>
            <person name="Furlong R.F."/>
            <person name="Hellsten U."/>
            <person name="Kawashima T."/>
            <person name="Robinson-Rechavi M."/>
            <person name="Shoguchi E."/>
            <person name="Terry A."/>
            <person name="Yu J.-K."/>
            <person name="Benito-Gutierrez E.L."/>
            <person name="Dubchak I."/>
            <person name="Garcia-Fernandez J."/>
            <person name="Gibson-Brown J.J."/>
            <person name="Grigoriev I.V."/>
            <person name="Horton A.C."/>
            <person name="de Jong P.J."/>
            <person name="Jurka J."/>
            <person name="Kapitonov V.V."/>
            <person name="Kohara Y."/>
            <person name="Kuroki Y."/>
            <person name="Lindquist E."/>
            <person name="Lucas S."/>
            <person name="Osoegawa K."/>
            <person name="Pennacchio L.A."/>
            <person name="Salamov A.A."/>
            <person name="Satou Y."/>
            <person name="Sauka-Spengler T."/>
            <person name="Schmutz J."/>
            <person name="Shin-I T."/>
            <person name="Toyoda A."/>
            <person name="Bronner-Fraser M."/>
            <person name="Fujiyama A."/>
            <person name="Holland L.Z."/>
            <person name="Holland P.W.H."/>
            <person name="Satoh N."/>
            <person name="Rokhsar D.S."/>
        </authorList>
    </citation>
    <scope>NUCLEOTIDE SEQUENCE [LARGE SCALE GENOMIC DNA]</scope>
    <source>
        <strain evidence="1">S238N-H82</strain>
        <tissue evidence="1">Testes</tissue>
    </source>
</reference>
<feature type="non-terminal residue" evidence="1">
    <location>
        <position position="209"/>
    </location>
</feature>
<gene>
    <name evidence="1" type="ORF">BRAFLDRAFT_128370</name>
</gene>
<dbReference type="InParanoid" id="C3YMG0"/>